<dbReference type="PROSITE" id="PS00141">
    <property type="entry name" value="ASP_PROTEASE"/>
    <property type="match status" value="2"/>
</dbReference>
<evidence type="ECO:0000256" key="9">
    <source>
        <dbReference type="SAM" id="SignalP"/>
    </source>
</evidence>
<dbReference type="RefSeq" id="XP_041406670.1">
    <property type="nucleotide sequence ID" value="XM_041550736.1"/>
</dbReference>
<dbReference type="InterPro" id="IPR033876">
    <property type="entry name" value="SAP-like"/>
</dbReference>
<dbReference type="CDD" id="cd05474">
    <property type="entry name" value="SAP_like"/>
    <property type="match status" value="1"/>
</dbReference>
<evidence type="ECO:0000313" key="12">
    <source>
        <dbReference type="Proteomes" id="UP000644660"/>
    </source>
</evidence>
<proteinExistence type="inferred from homology"/>
<feature type="chain" id="PRO_5034575585" evidence="9">
    <location>
        <begin position="21"/>
        <end position="577"/>
    </location>
</feature>
<feature type="domain" description="Peptidase A1" evidence="10">
    <location>
        <begin position="90"/>
        <end position="441"/>
    </location>
</feature>
<dbReference type="GO" id="GO:0004190">
    <property type="term" value="F:aspartic-type endopeptidase activity"/>
    <property type="evidence" value="ECO:0007669"/>
    <property type="project" value="UniProtKB-KW"/>
</dbReference>
<evidence type="ECO:0000256" key="5">
    <source>
        <dbReference type="ARBA" id="ARBA00022801"/>
    </source>
</evidence>
<accession>A0A8H2VG56</accession>
<keyword evidence="2 7" id="KW-0645">Protease</keyword>
<evidence type="ECO:0000256" key="4">
    <source>
        <dbReference type="ARBA" id="ARBA00022750"/>
    </source>
</evidence>
<dbReference type="GO" id="GO:0006508">
    <property type="term" value="P:proteolysis"/>
    <property type="evidence" value="ECO:0007669"/>
    <property type="project" value="UniProtKB-KW"/>
</dbReference>
<dbReference type="InterPro" id="IPR021109">
    <property type="entry name" value="Peptidase_aspartic_dom_sf"/>
</dbReference>
<feature type="active site" evidence="6">
    <location>
        <position position="108"/>
    </location>
</feature>
<keyword evidence="5 7" id="KW-0378">Hydrolase</keyword>
<evidence type="ECO:0000256" key="2">
    <source>
        <dbReference type="ARBA" id="ARBA00022670"/>
    </source>
</evidence>
<evidence type="ECO:0000256" key="1">
    <source>
        <dbReference type="ARBA" id="ARBA00007447"/>
    </source>
</evidence>
<dbReference type="PRINTS" id="PR00792">
    <property type="entry name" value="PEPSIN"/>
</dbReference>
<dbReference type="Gene3D" id="2.40.70.10">
    <property type="entry name" value="Acid Proteases"/>
    <property type="match status" value="2"/>
</dbReference>
<dbReference type="InterPro" id="IPR033121">
    <property type="entry name" value="PEPTIDASE_A1"/>
</dbReference>
<evidence type="ECO:0000256" key="3">
    <source>
        <dbReference type="ARBA" id="ARBA00022729"/>
    </source>
</evidence>
<keyword evidence="12" id="KW-1185">Reference proteome</keyword>
<organism evidence="11 12">
    <name type="scientific">Maudiozyma barnettii</name>
    <dbReference type="NCBI Taxonomy" id="61262"/>
    <lineage>
        <taxon>Eukaryota</taxon>
        <taxon>Fungi</taxon>
        <taxon>Dikarya</taxon>
        <taxon>Ascomycota</taxon>
        <taxon>Saccharomycotina</taxon>
        <taxon>Saccharomycetes</taxon>
        <taxon>Saccharomycetales</taxon>
        <taxon>Saccharomycetaceae</taxon>
        <taxon>Maudiozyma</taxon>
    </lineage>
</organism>
<reference evidence="11 12" key="1">
    <citation type="submission" date="2020-05" db="EMBL/GenBank/DDBJ databases">
        <authorList>
            <person name="Casaregola S."/>
            <person name="Devillers H."/>
            <person name="Grondin C."/>
        </authorList>
    </citation>
    <scope>NUCLEOTIDE SEQUENCE [LARGE SCALE GENOMIC DNA]</scope>
    <source>
        <strain evidence="11 12">CLIB 1767</strain>
    </source>
</reference>
<dbReference type="FunFam" id="2.40.70.10:FF:000011">
    <property type="entry name" value="Aspartic protease"/>
    <property type="match status" value="1"/>
</dbReference>
<keyword evidence="4 7" id="KW-0064">Aspartyl protease</keyword>
<dbReference type="GO" id="GO:0071944">
    <property type="term" value="C:cell periphery"/>
    <property type="evidence" value="ECO:0007669"/>
    <property type="project" value="UniProtKB-ARBA"/>
</dbReference>
<feature type="compositionally biased region" description="Low complexity" evidence="8">
    <location>
        <begin position="500"/>
        <end position="552"/>
    </location>
</feature>
<dbReference type="PROSITE" id="PS51767">
    <property type="entry name" value="PEPTIDASE_A1"/>
    <property type="match status" value="1"/>
</dbReference>
<dbReference type="AlphaFoldDB" id="A0A8H2VG56"/>
<dbReference type="PANTHER" id="PTHR47966">
    <property type="entry name" value="BETA-SITE APP-CLEAVING ENZYME, ISOFORM A-RELATED"/>
    <property type="match status" value="1"/>
</dbReference>
<keyword evidence="3 9" id="KW-0732">Signal</keyword>
<gene>
    <name evidence="11" type="ORF">KABA2_05S02112</name>
</gene>
<dbReference type="InterPro" id="IPR001461">
    <property type="entry name" value="Aspartic_peptidase_A1"/>
</dbReference>
<protein>
    <submittedName>
        <fullName evidence="11">Similar to Saccharomyces cerevisiae YDR144C MKC7 GPI-anchored aspartyl protease, member of the yapsin family of proteases involved in cell wall growth and maintenance</fullName>
    </submittedName>
</protein>
<feature type="signal peptide" evidence="9">
    <location>
        <begin position="1"/>
        <end position="20"/>
    </location>
</feature>
<name>A0A8H2VG56_9SACH</name>
<comment type="similarity">
    <text evidence="1 7">Belongs to the peptidase A1 family.</text>
</comment>
<evidence type="ECO:0000313" key="11">
    <source>
        <dbReference type="EMBL" id="CAB4254826.1"/>
    </source>
</evidence>
<dbReference type="PANTHER" id="PTHR47966:SF65">
    <property type="entry name" value="ASPARTIC-TYPE ENDOPEPTIDASE"/>
    <property type="match status" value="1"/>
</dbReference>
<evidence type="ECO:0000259" key="10">
    <source>
        <dbReference type="PROSITE" id="PS51767"/>
    </source>
</evidence>
<evidence type="ECO:0000256" key="8">
    <source>
        <dbReference type="SAM" id="MobiDB-lite"/>
    </source>
</evidence>
<comment type="caution">
    <text evidence="11">The sequence shown here is derived from an EMBL/GenBank/DDBJ whole genome shotgun (WGS) entry which is preliminary data.</text>
</comment>
<dbReference type="SUPFAM" id="SSF50630">
    <property type="entry name" value="Acid proteases"/>
    <property type="match status" value="1"/>
</dbReference>
<dbReference type="GeneID" id="64857846"/>
<evidence type="ECO:0000256" key="6">
    <source>
        <dbReference type="PIRSR" id="PIRSR601461-1"/>
    </source>
</evidence>
<dbReference type="InterPro" id="IPR001969">
    <property type="entry name" value="Aspartic_peptidase_AS"/>
</dbReference>
<dbReference type="Pfam" id="PF00026">
    <property type="entry name" value="Asp"/>
    <property type="match status" value="1"/>
</dbReference>
<feature type="active site" evidence="6">
    <location>
        <position position="324"/>
    </location>
</feature>
<feature type="region of interest" description="Disordered" evidence="8">
    <location>
        <begin position="500"/>
        <end position="553"/>
    </location>
</feature>
<sequence>MTKIANLLVWLAAAANEAQGFNIPKNSVHRGDVNPVKQQHSKRGYVGLEFTKSYGDTFEGSNSENTPELYLHKRSDGSESIEITNQGTFYSVSLEIGTPEQNITVLVDTGSSDLWVSNSNNPYCQSNYQSTSGITYADTIDCTDYGTFDPDSSSSWSSNSTSFSIKYGDSTFASGVWGQDRLHLEDLNVTGLSFAVANRSNSTVGVLGIGLPGLEVTYTGSASKAYQYDNFPMVLKRSGAIESNVYSLYLNELDATHGTVLFGAVDHSKYEAPLYTIPLINTLRANGFGSAVQFDVTLQGLGMTFENGTADKTLTTTAIPALLDSGTTLTYLPGSLVTIIANQVGATYSSRLGYYTVACPSSMSSSSSSSSSSTLDGINLIFDFGGFHINATLEDFLIQPSANICLLGIVPQTAHSALLGDSFLSHAYVVYDLENKEISMAQAKYDVDSSDIEVVSSGASSIPSAIKAPGYSQTWSSSVASIGTTGNIFTLVTQSTVDNSGTETTSATSNAGSSSSYSTTGTSSSSKTTSKKSSSSGTSTRTTTTGSTNRKNGAFKVTTFHPMSVLSLIAFYLMMMV</sequence>
<dbReference type="Proteomes" id="UP000644660">
    <property type="component" value="Unassembled WGS sequence"/>
</dbReference>
<dbReference type="EMBL" id="CAEFZW010000005">
    <property type="protein sequence ID" value="CAB4254826.1"/>
    <property type="molecule type" value="Genomic_DNA"/>
</dbReference>
<evidence type="ECO:0000256" key="7">
    <source>
        <dbReference type="RuleBase" id="RU000454"/>
    </source>
</evidence>